<organism evidence="1 2">
    <name type="scientific">Streptomyces citrinus</name>
    <dbReference type="NCBI Taxonomy" id="3118173"/>
    <lineage>
        <taxon>Bacteria</taxon>
        <taxon>Bacillati</taxon>
        <taxon>Actinomycetota</taxon>
        <taxon>Actinomycetes</taxon>
        <taxon>Kitasatosporales</taxon>
        <taxon>Streptomycetaceae</taxon>
        <taxon>Streptomyces</taxon>
    </lineage>
</organism>
<evidence type="ECO:0000313" key="1">
    <source>
        <dbReference type="EMBL" id="WWQ68042.1"/>
    </source>
</evidence>
<dbReference type="Proteomes" id="UP001432251">
    <property type="component" value="Chromosome"/>
</dbReference>
<accession>A0ACD5ALD5</accession>
<reference evidence="1" key="1">
    <citation type="journal article" date="2025" name="Int. J. Syst. Evol. Microbiol.">
        <title>Streptomyces citrinus sp. nov., with yellow diffusible pigment.</title>
        <authorList>
            <person name="He Y."/>
            <person name="Yang E."/>
            <person name="Xu J."/>
            <person name="Sun Y."/>
            <person name="Sun L."/>
        </authorList>
    </citation>
    <scope>NUCLEOTIDE SEQUENCE</scope>
    <source>
        <strain evidence="1">Q6</strain>
    </source>
</reference>
<dbReference type="EMBL" id="CP146022">
    <property type="protein sequence ID" value="WWQ68042.1"/>
    <property type="molecule type" value="Genomic_DNA"/>
</dbReference>
<keyword evidence="2" id="KW-1185">Reference proteome</keyword>
<protein>
    <submittedName>
        <fullName evidence="1">Uncharacterized protein</fullName>
    </submittedName>
</protein>
<sequence>MRVVVPVGDEPADVEEGRVDQARVHQSLDALREDVGAGAVLPDGGGVVGAVGGARGGGQDPAVGGHAGVDDVAGDEGDGDGPAARRAGRGRRVVGGGGAGRGGGDGEQGGGRESGGGPLPGVPRSAGSHRATHRATPGEGEVG</sequence>
<evidence type="ECO:0000313" key="2">
    <source>
        <dbReference type="Proteomes" id="UP001432251"/>
    </source>
</evidence>
<proteinExistence type="predicted"/>
<name>A0ACD5ALD5_9ACTN</name>
<gene>
    <name evidence="1" type="ORF">V2W30_35085</name>
</gene>